<dbReference type="Proteomes" id="UP000502617">
    <property type="component" value="Segment"/>
</dbReference>
<dbReference type="EMBL" id="MT162466">
    <property type="protein sequence ID" value="QIN96852.1"/>
    <property type="molecule type" value="Genomic_DNA"/>
</dbReference>
<reference evidence="1 2" key="1">
    <citation type="submission" date="2020-03" db="EMBL/GenBank/DDBJ databases">
        <title>The Isolation and Genome Sequence of a Novel Cyanophage S-N03 from the Huanghai Sea, China.</title>
        <authorList>
            <person name="Jiang T."/>
        </authorList>
    </citation>
    <scope>NUCLEOTIDE SEQUENCE [LARGE SCALE GENOMIC DNA]</scope>
</reference>
<evidence type="ECO:0000313" key="1">
    <source>
        <dbReference type="EMBL" id="QIN96852.1"/>
    </source>
</evidence>
<dbReference type="Gene3D" id="3.40.1440.10">
    <property type="entry name" value="GIY-YIG endonuclease"/>
    <property type="match status" value="1"/>
</dbReference>
<dbReference type="SUPFAM" id="SSF64496">
    <property type="entry name" value="DNA-binding domain of intron-encoded endonucleases"/>
    <property type="match status" value="1"/>
</dbReference>
<dbReference type="GeneID" id="77945386"/>
<proteinExistence type="predicted"/>
<sequence length="154" mass="17468">MKQTYLLTNLITGDEYIGVTGDRLGLKQRCAHHKCRAKKGTHNHLPLYANINQYGWENFTCRVLCESDDEKYLVWLMRPTLNQLWKDDWTTPDETRQKISEGVGKPVLCVETGDIFPSATEAGLSLGKPKGFSAISNCLHGKSQTAYGFHWEYA</sequence>
<dbReference type="SUPFAM" id="SSF82771">
    <property type="entry name" value="GIY-YIG endonuclease"/>
    <property type="match status" value="1"/>
</dbReference>
<dbReference type="InterPro" id="IPR035901">
    <property type="entry name" value="GIY-YIG_endonuc_sf"/>
</dbReference>
<protein>
    <recommendedName>
        <fullName evidence="3">GIY-YIG domain-containing protein</fullName>
    </recommendedName>
</protein>
<dbReference type="Gene3D" id="1.10.10.10">
    <property type="entry name" value="Winged helix-like DNA-binding domain superfamily/Winged helix DNA-binding domain"/>
    <property type="match status" value="1"/>
</dbReference>
<keyword evidence="2" id="KW-1185">Reference proteome</keyword>
<dbReference type="RefSeq" id="YP_010669232.1">
    <property type="nucleotide sequence ID" value="NC_070959.1"/>
</dbReference>
<evidence type="ECO:0008006" key="3">
    <source>
        <dbReference type="Google" id="ProtNLM"/>
    </source>
</evidence>
<dbReference type="KEGG" id="vg:77945386"/>
<dbReference type="InterPro" id="IPR036388">
    <property type="entry name" value="WH-like_DNA-bd_sf"/>
</dbReference>
<name>A0A6G8R640_9CAUD</name>
<evidence type="ECO:0000313" key="2">
    <source>
        <dbReference type="Proteomes" id="UP000502617"/>
    </source>
</evidence>
<accession>A0A6G8R640</accession>
<organism evidence="1 2">
    <name type="scientific">Synechococcus phage S-N03</name>
    <dbReference type="NCBI Taxonomy" id="2718943"/>
    <lineage>
        <taxon>Viruses</taxon>
        <taxon>Duplodnaviria</taxon>
        <taxon>Heunggongvirae</taxon>
        <taxon>Uroviricota</taxon>
        <taxon>Caudoviricetes</taxon>
        <taxon>Pantevenvirales</taxon>
        <taxon>Kyanoviridae</taxon>
        <taxon>Huanghaivirus</taxon>
        <taxon>Huanghaivirus snothree</taxon>
    </lineage>
</organism>